<dbReference type="RefSeq" id="WP_101179316.1">
    <property type="nucleotide sequence ID" value="NZ_PISE01000065.1"/>
</dbReference>
<dbReference type="Pfam" id="PF00512">
    <property type="entry name" value="HisKA"/>
    <property type="match status" value="1"/>
</dbReference>
<proteinExistence type="predicted"/>
<keyword evidence="5" id="KW-0547">Nucleotide-binding</keyword>
<dbReference type="PANTHER" id="PTHR43547:SF2">
    <property type="entry name" value="HYBRID SIGNAL TRANSDUCTION HISTIDINE KINASE C"/>
    <property type="match status" value="1"/>
</dbReference>
<keyword evidence="4" id="KW-0808">Transferase</keyword>
<dbReference type="EC" id="2.7.13.3" evidence="2"/>
<keyword evidence="3" id="KW-0597">Phosphoprotein</keyword>
<comment type="caution">
    <text evidence="10">The sequence shown here is derived from an EMBL/GenBank/DDBJ whole genome shotgun (WGS) entry which is preliminary data.</text>
</comment>
<dbReference type="InterPro" id="IPR003661">
    <property type="entry name" value="HisK_dim/P_dom"/>
</dbReference>
<dbReference type="SUPFAM" id="SSF55874">
    <property type="entry name" value="ATPase domain of HSP90 chaperone/DNA topoisomerase II/histidine kinase"/>
    <property type="match status" value="1"/>
</dbReference>
<dbReference type="PROSITE" id="PS50109">
    <property type="entry name" value="HIS_KIN"/>
    <property type="match status" value="1"/>
</dbReference>
<dbReference type="OrthoDB" id="9815750at2"/>
<dbReference type="GO" id="GO:0000155">
    <property type="term" value="F:phosphorelay sensor kinase activity"/>
    <property type="evidence" value="ECO:0007669"/>
    <property type="project" value="InterPro"/>
</dbReference>
<dbReference type="SUPFAM" id="SSF47384">
    <property type="entry name" value="Homodimeric domain of signal transducing histidine kinase"/>
    <property type="match status" value="1"/>
</dbReference>
<keyword evidence="6" id="KW-0418">Kinase</keyword>
<evidence type="ECO:0000313" key="11">
    <source>
        <dbReference type="Proteomes" id="UP000233375"/>
    </source>
</evidence>
<feature type="domain" description="Histidine kinase" evidence="9">
    <location>
        <begin position="46"/>
        <end position="257"/>
    </location>
</feature>
<evidence type="ECO:0000313" key="10">
    <source>
        <dbReference type="EMBL" id="PKG21725.1"/>
    </source>
</evidence>
<keyword evidence="7" id="KW-0067">ATP-binding</keyword>
<dbReference type="Gene3D" id="3.30.565.10">
    <property type="entry name" value="Histidine kinase-like ATPase, C-terminal domain"/>
    <property type="match status" value="1"/>
</dbReference>
<dbReference type="SMART" id="SM00388">
    <property type="entry name" value="HisKA"/>
    <property type="match status" value="1"/>
</dbReference>
<dbReference type="CDD" id="cd00075">
    <property type="entry name" value="HATPase"/>
    <property type="match status" value="1"/>
</dbReference>
<dbReference type="Gene3D" id="1.10.287.130">
    <property type="match status" value="1"/>
</dbReference>
<evidence type="ECO:0000256" key="7">
    <source>
        <dbReference type="ARBA" id="ARBA00022840"/>
    </source>
</evidence>
<evidence type="ECO:0000256" key="2">
    <source>
        <dbReference type="ARBA" id="ARBA00012438"/>
    </source>
</evidence>
<keyword evidence="8" id="KW-0902">Two-component regulatory system</keyword>
<evidence type="ECO:0000256" key="5">
    <source>
        <dbReference type="ARBA" id="ARBA00022741"/>
    </source>
</evidence>
<gene>
    <name evidence="10" type="ORF">CWS01_21030</name>
</gene>
<name>A0A2N0YWT8_9BACI</name>
<dbReference type="InterPro" id="IPR036097">
    <property type="entry name" value="HisK_dim/P_sf"/>
</dbReference>
<evidence type="ECO:0000256" key="4">
    <source>
        <dbReference type="ARBA" id="ARBA00022679"/>
    </source>
</evidence>
<dbReference type="EMBL" id="PISE01000065">
    <property type="protein sequence ID" value="PKG21725.1"/>
    <property type="molecule type" value="Genomic_DNA"/>
</dbReference>
<reference evidence="10 11" key="1">
    <citation type="journal article" date="2003" name="Int. J. Syst. Evol. Microbiol.">
        <title>Bacillus nealsonii sp. nov., isolated from a spacecraft-assembly facility, whose spores are gamma-radiation resistant.</title>
        <authorList>
            <person name="Venkateswaran K."/>
            <person name="Kempf M."/>
            <person name="Chen F."/>
            <person name="Satomi M."/>
            <person name="Nicholson W."/>
            <person name="Kern R."/>
        </authorList>
    </citation>
    <scope>NUCLEOTIDE SEQUENCE [LARGE SCALE GENOMIC DNA]</scope>
    <source>
        <strain evidence="10 11">FO-92</strain>
    </source>
</reference>
<dbReference type="InterPro" id="IPR003594">
    <property type="entry name" value="HATPase_dom"/>
</dbReference>
<protein>
    <recommendedName>
        <fullName evidence="2">histidine kinase</fullName>
        <ecNumber evidence="2">2.7.13.3</ecNumber>
    </recommendedName>
</protein>
<evidence type="ECO:0000256" key="6">
    <source>
        <dbReference type="ARBA" id="ARBA00022777"/>
    </source>
</evidence>
<dbReference type="InterPro" id="IPR036890">
    <property type="entry name" value="HATPase_C_sf"/>
</dbReference>
<dbReference type="InterPro" id="IPR005467">
    <property type="entry name" value="His_kinase_dom"/>
</dbReference>
<evidence type="ECO:0000259" key="9">
    <source>
        <dbReference type="PROSITE" id="PS50109"/>
    </source>
</evidence>
<organism evidence="10 11">
    <name type="scientific">Niallia nealsonii</name>
    <dbReference type="NCBI Taxonomy" id="115979"/>
    <lineage>
        <taxon>Bacteria</taxon>
        <taxon>Bacillati</taxon>
        <taxon>Bacillota</taxon>
        <taxon>Bacilli</taxon>
        <taxon>Bacillales</taxon>
        <taxon>Bacillaceae</taxon>
        <taxon>Niallia</taxon>
    </lineage>
</organism>
<comment type="catalytic activity">
    <reaction evidence="1">
        <text>ATP + protein L-histidine = ADP + protein N-phospho-L-histidine.</text>
        <dbReference type="EC" id="2.7.13.3"/>
    </reaction>
</comment>
<sequence length="263" mass="29908">MIRVFSKRWLKRKQKLKEKSKSVYTPETPKLSGDEFDSEIGKMAAFFAHEIRNPLTTIIGFTQYLEKEALAKSETNIAQYSSIIREEANRIEYLIQELLTLSKMHLHNDNLSIIDVKHSLKKIVTIYSLQFEKKNIMFTTNLEGSLYISGNSNHFERLVINLIKNAGEAIQKDGTISVEAVKEPHKNIAIYIKDSGPGIPKEQLESIFHPFYTTKDEGTGLGLPICKSIIETMNGNLEIWSEPNEGLQIKITIPESKHTSIDV</sequence>
<dbReference type="InterPro" id="IPR004358">
    <property type="entry name" value="Sig_transdc_His_kin-like_C"/>
</dbReference>
<evidence type="ECO:0000256" key="8">
    <source>
        <dbReference type="ARBA" id="ARBA00023012"/>
    </source>
</evidence>
<evidence type="ECO:0000256" key="3">
    <source>
        <dbReference type="ARBA" id="ARBA00022553"/>
    </source>
</evidence>
<accession>A0A2N0YWT8</accession>
<dbReference type="GO" id="GO:0005524">
    <property type="term" value="F:ATP binding"/>
    <property type="evidence" value="ECO:0007669"/>
    <property type="project" value="UniProtKB-KW"/>
</dbReference>
<evidence type="ECO:0000256" key="1">
    <source>
        <dbReference type="ARBA" id="ARBA00000085"/>
    </source>
</evidence>
<dbReference type="CDD" id="cd00082">
    <property type="entry name" value="HisKA"/>
    <property type="match status" value="1"/>
</dbReference>
<dbReference type="Proteomes" id="UP000233375">
    <property type="component" value="Unassembled WGS sequence"/>
</dbReference>
<dbReference type="SMART" id="SM00387">
    <property type="entry name" value="HATPase_c"/>
    <property type="match status" value="1"/>
</dbReference>
<keyword evidence="11" id="KW-1185">Reference proteome</keyword>
<dbReference type="PANTHER" id="PTHR43547">
    <property type="entry name" value="TWO-COMPONENT HISTIDINE KINASE"/>
    <property type="match status" value="1"/>
</dbReference>
<dbReference type="PRINTS" id="PR00344">
    <property type="entry name" value="BCTRLSENSOR"/>
</dbReference>
<dbReference type="Pfam" id="PF02518">
    <property type="entry name" value="HATPase_c"/>
    <property type="match status" value="1"/>
</dbReference>
<dbReference type="AlphaFoldDB" id="A0A2N0YWT8"/>